<evidence type="ECO:0000313" key="1">
    <source>
        <dbReference type="EMBL" id="CAK5049904.1"/>
    </source>
</evidence>
<protein>
    <submittedName>
        <fullName evidence="1">Uncharacterized protein</fullName>
    </submittedName>
</protein>
<dbReference type="EMBL" id="CAVMJV010000014">
    <property type="protein sequence ID" value="CAK5049904.1"/>
    <property type="molecule type" value="Genomic_DNA"/>
</dbReference>
<gene>
    <name evidence="1" type="ORF">MENTE1834_LOCUS13154</name>
</gene>
<name>A0ACB0YJM1_MELEN</name>
<organism evidence="1 2">
    <name type="scientific">Meloidogyne enterolobii</name>
    <name type="common">Root-knot nematode worm</name>
    <name type="synonym">Meloidogyne mayaguensis</name>
    <dbReference type="NCBI Taxonomy" id="390850"/>
    <lineage>
        <taxon>Eukaryota</taxon>
        <taxon>Metazoa</taxon>
        <taxon>Ecdysozoa</taxon>
        <taxon>Nematoda</taxon>
        <taxon>Chromadorea</taxon>
        <taxon>Rhabditida</taxon>
        <taxon>Tylenchina</taxon>
        <taxon>Tylenchomorpha</taxon>
        <taxon>Tylenchoidea</taxon>
        <taxon>Meloidogynidae</taxon>
        <taxon>Meloidogyninae</taxon>
        <taxon>Meloidogyne</taxon>
    </lineage>
</organism>
<reference evidence="1" key="1">
    <citation type="submission" date="2023-11" db="EMBL/GenBank/DDBJ databases">
        <authorList>
            <person name="Poullet M."/>
        </authorList>
    </citation>
    <scope>NUCLEOTIDE SEQUENCE</scope>
    <source>
        <strain evidence="1">E1834</strain>
    </source>
</reference>
<dbReference type="Proteomes" id="UP001497535">
    <property type="component" value="Unassembled WGS sequence"/>
</dbReference>
<evidence type="ECO:0000313" key="2">
    <source>
        <dbReference type="Proteomes" id="UP001497535"/>
    </source>
</evidence>
<keyword evidence="2" id="KW-1185">Reference proteome</keyword>
<sequence>MATANVVNQMSIGNSALNFFQRSFQQNGGSTAASSIAAARGFNMITPLENIKHFNSSQQQQGGSSGSGGGNSGGHQSSNNNSNNF</sequence>
<comment type="caution">
    <text evidence="1">The sequence shown here is derived from an EMBL/GenBank/DDBJ whole genome shotgun (WGS) entry which is preliminary data.</text>
</comment>
<accession>A0ACB0YJM1</accession>
<proteinExistence type="predicted"/>